<dbReference type="SUPFAM" id="SSF55347">
    <property type="entry name" value="Glyceraldehyde-3-phosphate dehydrogenase-like, C-terminal domain"/>
    <property type="match status" value="1"/>
</dbReference>
<dbReference type="UniPathway" id="UPA00051">
    <property type="reaction ID" value="UER00464"/>
</dbReference>
<evidence type="ECO:0000256" key="8">
    <source>
        <dbReference type="ARBA" id="ARBA00023002"/>
    </source>
</evidence>
<dbReference type="GO" id="GO:0051287">
    <property type="term" value="F:NAD binding"/>
    <property type="evidence" value="ECO:0007669"/>
    <property type="project" value="InterPro"/>
</dbReference>
<comment type="caution">
    <text evidence="12">The sequence shown here is derived from an EMBL/GenBank/DDBJ whole genome shotgun (WGS) entry which is preliminary data.</text>
</comment>
<evidence type="ECO:0000256" key="2">
    <source>
        <dbReference type="ARBA" id="ARBA00005097"/>
    </source>
</evidence>
<evidence type="ECO:0000256" key="5">
    <source>
        <dbReference type="ARBA" id="ARBA00022605"/>
    </source>
</evidence>
<keyword evidence="6" id="KW-0791">Threonine biosynthesis</keyword>
<dbReference type="AlphaFoldDB" id="A0A832VWS1"/>
<dbReference type="SUPFAM" id="SSF51735">
    <property type="entry name" value="NAD(P)-binding Rossmann-fold domains"/>
    <property type="match status" value="1"/>
</dbReference>
<dbReference type="InterPro" id="IPR005676">
    <property type="entry name" value="Asp_semi-ald_DH_pep-lack"/>
</dbReference>
<name>A0A832VWS1_9EURY</name>
<dbReference type="GO" id="GO:0004073">
    <property type="term" value="F:aspartate-semialdehyde dehydrogenase activity"/>
    <property type="evidence" value="ECO:0007669"/>
    <property type="project" value="UniProtKB-EC"/>
</dbReference>
<dbReference type="GO" id="GO:0046983">
    <property type="term" value="F:protein dimerization activity"/>
    <property type="evidence" value="ECO:0007669"/>
    <property type="project" value="InterPro"/>
</dbReference>
<comment type="pathway">
    <text evidence="1">Amino-acid biosynthesis; L-methionine biosynthesis via de novo pathway; L-homoserine from L-aspartate: step 2/3.</text>
</comment>
<gene>
    <name evidence="12" type="primary">asd</name>
    <name evidence="12" type="ORF">HA299_01500</name>
</gene>
<dbReference type="PROSITE" id="PS01103">
    <property type="entry name" value="ASD"/>
    <property type="match status" value="1"/>
</dbReference>
<feature type="active site" description="Proton acceptor" evidence="10">
    <location>
        <position position="242"/>
    </location>
</feature>
<dbReference type="InterPro" id="IPR000319">
    <property type="entry name" value="Asp-semialdehyde_DH_CS"/>
</dbReference>
<keyword evidence="9" id="KW-0486">Methionine biosynthesis</keyword>
<feature type="domain" description="Semialdehyde dehydrogenase NAD-binding" evidence="11">
    <location>
        <begin position="5"/>
        <end position="131"/>
    </location>
</feature>
<dbReference type="InterPro" id="IPR012280">
    <property type="entry name" value="Semialdhyde_DH_dimer_dom"/>
</dbReference>
<dbReference type="GO" id="GO:0009086">
    <property type="term" value="P:methionine biosynthetic process"/>
    <property type="evidence" value="ECO:0007669"/>
    <property type="project" value="UniProtKB-KW"/>
</dbReference>
<evidence type="ECO:0000313" key="12">
    <source>
        <dbReference type="EMBL" id="HIH69287.1"/>
    </source>
</evidence>
<evidence type="ECO:0000256" key="4">
    <source>
        <dbReference type="ARBA" id="ARBA00013120"/>
    </source>
</evidence>
<dbReference type="GO" id="GO:0050661">
    <property type="term" value="F:NADP binding"/>
    <property type="evidence" value="ECO:0007669"/>
    <property type="project" value="InterPro"/>
</dbReference>
<dbReference type="RefSeq" id="WP_042685600.1">
    <property type="nucleotide sequence ID" value="NZ_DUIH01000009.1"/>
</dbReference>
<evidence type="ECO:0000256" key="10">
    <source>
        <dbReference type="PIRSR" id="PIRSR000148-1"/>
    </source>
</evidence>
<evidence type="ECO:0000313" key="13">
    <source>
        <dbReference type="Proteomes" id="UP000600363"/>
    </source>
</evidence>
<dbReference type="EMBL" id="DUIH01000009">
    <property type="protein sequence ID" value="HIH69287.1"/>
    <property type="molecule type" value="Genomic_DNA"/>
</dbReference>
<evidence type="ECO:0000259" key="11">
    <source>
        <dbReference type="SMART" id="SM00859"/>
    </source>
</evidence>
<dbReference type="PIRSF" id="PIRSF000148">
    <property type="entry name" value="ASA_dh"/>
    <property type="match status" value="1"/>
</dbReference>
<dbReference type="InterPro" id="IPR000534">
    <property type="entry name" value="Semialdehyde_DH_NAD-bd"/>
</dbReference>
<comment type="similarity">
    <text evidence="3">Belongs to the aspartate-semialdehyde dehydrogenase family.</text>
</comment>
<dbReference type="Pfam" id="PF01118">
    <property type="entry name" value="Semialdhyde_dh"/>
    <property type="match status" value="1"/>
</dbReference>
<evidence type="ECO:0000256" key="6">
    <source>
        <dbReference type="ARBA" id="ARBA00022697"/>
    </source>
</evidence>
<organism evidence="12 13">
    <name type="scientific">Methermicoccus shengliensis</name>
    <dbReference type="NCBI Taxonomy" id="660064"/>
    <lineage>
        <taxon>Archaea</taxon>
        <taxon>Methanobacteriati</taxon>
        <taxon>Methanobacteriota</taxon>
        <taxon>Stenosarchaea group</taxon>
        <taxon>Methanomicrobia</taxon>
        <taxon>Methanosarcinales</taxon>
        <taxon>Methermicoccaceae</taxon>
        <taxon>Methermicoccus</taxon>
    </lineage>
</organism>
<dbReference type="Gene3D" id="3.40.50.720">
    <property type="entry name" value="NAD(P)-binding Rossmann-like Domain"/>
    <property type="match status" value="1"/>
</dbReference>
<dbReference type="GO" id="GO:0009089">
    <property type="term" value="P:lysine biosynthetic process via diaminopimelate"/>
    <property type="evidence" value="ECO:0007669"/>
    <property type="project" value="UniProtKB-UniPathway"/>
</dbReference>
<feature type="active site" description="Acyl-thioester intermediate" evidence="10">
    <location>
        <position position="150"/>
    </location>
</feature>
<comment type="pathway">
    <text evidence="2">Amino-acid biosynthesis; L-threonine biosynthesis; L-threonine from L-aspartate: step 2/5.</text>
</comment>
<keyword evidence="5" id="KW-0028">Amino-acid biosynthesis</keyword>
<sequence length="343" mass="36814">MSKIGVGVLGATGAVGQRFVEFLQDHPWFEITSLAASERSAGKPYREAVSWRLSSPFPDHLGDMEVVNASDPEQVDAKIVFSALPSGIAATLEDRYADAGFVVASNASANRMKDDVPLVIPEVNAEHLSLVDVQKDRRGRDGFIVTNPNCSTIMLTLALRPLVDMGIVDVKVATMQAVSGAGFNGVSSMAILDNIIPYIAGEEGKMESEPLKLLGTLDGDRVINASFSISASCHRVPVMDGHTEAVWVQLEQSASAEDVRQAMLSFEHGLEGLPSLPERSLLVHDAEDRPQPRLDRDIGKGMTVSVGRIRDGIRFIVMGHNTIRGAAGASVLNAELMVQKGMV</sequence>
<dbReference type="UniPathway" id="UPA00050">
    <property type="reaction ID" value="UER00463"/>
</dbReference>
<dbReference type="SMART" id="SM00859">
    <property type="entry name" value="Semialdhyde_dh"/>
    <property type="match status" value="1"/>
</dbReference>
<dbReference type="UniPathway" id="UPA00034">
    <property type="reaction ID" value="UER00016"/>
</dbReference>
<dbReference type="InterPro" id="IPR036291">
    <property type="entry name" value="NAD(P)-bd_dom_sf"/>
</dbReference>
<accession>A0A832VWS1</accession>
<evidence type="ECO:0000256" key="9">
    <source>
        <dbReference type="ARBA" id="ARBA00023167"/>
    </source>
</evidence>
<keyword evidence="7" id="KW-0521">NADP</keyword>
<dbReference type="InterPro" id="IPR051823">
    <property type="entry name" value="ASADH-related"/>
</dbReference>
<dbReference type="Gene3D" id="3.30.360.10">
    <property type="entry name" value="Dihydrodipicolinate Reductase, domain 2"/>
    <property type="match status" value="1"/>
</dbReference>
<dbReference type="PANTHER" id="PTHR46718">
    <property type="entry name" value="ASPARTATE-SEMIALDEHYDE DEHYDROGENASE"/>
    <property type="match status" value="1"/>
</dbReference>
<dbReference type="NCBIfam" id="TIGR00978">
    <property type="entry name" value="asd_EA"/>
    <property type="match status" value="1"/>
</dbReference>
<protein>
    <recommendedName>
        <fullName evidence="4">aspartate-semialdehyde dehydrogenase</fullName>
        <ecNumber evidence="4">1.2.1.11</ecNumber>
    </recommendedName>
</protein>
<keyword evidence="8 12" id="KW-0560">Oxidoreductase</keyword>
<dbReference type="NCBIfam" id="NF006416">
    <property type="entry name" value="PRK08664.1"/>
    <property type="match status" value="1"/>
</dbReference>
<dbReference type="CDD" id="cd18130">
    <property type="entry name" value="ASADH_C_arch_fung_like"/>
    <property type="match status" value="1"/>
</dbReference>
<evidence type="ECO:0000256" key="7">
    <source>
        <dbReference type="ARBA" id="ARBA00022857"/>
    </source>
</evidence>
<evidence type="ECO:0000256" key="3">
    <source>
        <dbReference type="ARBA" id="ARBA00010584"/>
    </source>
</evidence>
<dbReference type="Pfam" id="PF02774">
    <property type="entry name" value="Semialdhyde_dhC"/>
    <property type="match status" value="1"/>
</dbReference>
<evidence type="ECO:0000256" key="1">
    <source>
        <dbReference type="ARBA" id="ARBA00005021"/>
    </source>
</evidence>
<proteinExistence type="inferred from homology"/>
<dbReference type="EC" id="1.2.1.11" evidence="4"/>
<reference evidence="12" key="1">
    <citation type="journal article" date="2020" name="bioRxiv">
        <title>A rank-normalized archaeal taxonomy based on genome phylogeny resolves widespread incomplete and uneven classifications.</title>
        <authorList>
            <person name="Rinke C."/>
            <person name="Chuvochina M."/>
            <person name="Mussig A.J."/>
            <person name="Chaumeil P.-A."/>
            <person name="Waite D.W."/>
            <person name="Whitman W.B."/>
            <person name="Parks D.H."/>
            <person name="Hugenholtz P."/>
        </authorList>
    </citation>
    <scope>NUCLEOTIDE SEQUENCE</scope>
    <source>
        <strain evidence="12">UBA12518</strain>
    </source>
</reference>
<dbReference type="CDD" id="cd02315">
    <property type="entry name" value="ScASADH_like_N"/>
    <property type="match status" value="1"/>
</dbReference>
<dbReference type="Proteomes" id="UP000600363">
    <property type="component" value="Unassembled WGS sequence"/>
</dbReference>
<dbReference type="PANTHER" id="PTHR46718:SF1">
    <property type="entry name" value="ASPARTATE-SEMIALDEHYDE DEHYDROGENASE"/>
    <property type="match status" value="1"/>
</dbReference>
<dbReference type="GO" id="GO:0009088">
    <property type="term" value="P:threonine biosynthetic process"/>
    <property type="evidence" value="ECO:0007669"/>
    <property type="project" value="UniProtKB-UniPathway"/>
</dbReference>